<accession>A0A2I0IZM6</accession>
<keyword evidence="3" id="KW-1185">Reference proteome</keyword>
<feature type="region of interest" description="Disordered" evidence="1">
    <location>
        <begin position="75"/>
        <end position="190"/>
    </location>
</feature>
<reference evidence="2 3" key="1">
    <citation type="submission" date="2017-11" db="EMBL/GenBank/DDBJ databases">
        <title>De-novo sequencing of pomegranate (Punica granatum L.) genome.</title>
        <authorList>
            <person name="Akparov Z."/>
            <person name="Amiraslanov A."/>
            <person name="Hajiyeva S."/>
            <person name="Abbasov M."/>
            <person name="Kaur K."/>
            <person name="Hamwieh A."/>
            <person name="Solovyev V."/>
            <person name="Salamov A."/>
            <person name="Braich B."/>
            <person name="Kosarev P."/>
            <person name="Mahmoud A."/>
            <person name="Hajiyev E."/>
            <person name="Babayeva S."/>
            <person name="Izzatullayeva V."/>
            <person name="Mammadov A."/>
            <person name="Mammadov A."/>
            <person name="Sharifova S."/>
            <person name="Ojaghi J."/>
            <person name="Eynullazada K."/>
            <person name="Bayramov B."/>
            <person name="Abdulazimova A."/>
            <person name="Shahmuradov I."/>
        </authorList>
    </citation>
    <scope>NUCLEOTIDE SEQUENCE [LARGE SCALE GENOMIC DNA]</scope>
    <source>
        <strain evidence="3">cv. AG2017</strain>
        <tissue evidence="2">Leaf</tissue>
    </source>
</reference>
<protein>
    <submittedName>
        <fullName evidence="2">Uncharacterized protein</fullName>
    </submittedName>
</protein>
<sequence length="212" mass="23807">MARVRLPEMIDQDDGQIMVKMKEREVVVAVEEEEEGSDGNYLGSAATAAKEEKEARIVMVIWRWRLQEKLEGSIDFGNPRRKTRLFPSIPAVSTPVKSKSDTAQPKRCPKPSLAPSRAVVAASRGENRHPQRRRRSSRQSRPPRQLTGLDPFLLLRRSSPEVRPITAQRPQSGPTALPGGFSFGRASPIQSDPTRLSGNFFYFTEKPLNFPD</sequence>
<dbReference type="EMBL" id="PGOL01002239">
    <property type="protein sequence ID" value="PKI49432.1"/>
    <property type="molecule type" value="Genomic_DNA"/>
</dbReference>
<evidence type="ECO:0000313" key="3">
    <source>
        <dbReference type="Proteomes" id="UP000233551"/>
    </source>
</evidence>
<gene>
    <name evidence="2" type="ORF">CRG98_030164</name>
</gene>
<evidence type="ECO:0000313" key="2">
    <source>
        <dbReference type="EMBL" id="PKI49432.1"/>
    </source>
</evidence>
<proteinExistence type="predicted"/>
<evidence type="ECO:0000256" key="1">
    <source>
        <dbReference type="SAM" id="MobiDB-lite"/>
    </source>
</evidence>
<dbReference type="AlphaFoldDB" id="A0A2I0IZM6"/>
<organism evidence="2 3">
    <name type="scientific">Punica granatum</name>
    <name type="common">Pomegranate</name>
    <dbReference type="NCBI Taxonomy" id="22663"/>
    <lineage>
        <taxon>Eukaryota</taxon>
        <taxon>Viridiplantae</taxon>
        <taxon>Streptophyta</taxon>
        <taxon>Embryophyta</taxon>
        <taxon>Tracheophyta</taxon>
        <taxon>Spermatophyta</taxon>
        <taxon>Magnoliopsida</taxon>
        <taxon>eudicotyledons</taxon>
        <taxon>Gunneridae</taxon>
        <taxon>Pentapetalae</taxon>
        <taxon>rosids</taxon>
        <taxon>malvids</taxon>
        <taxon>Myrtales</taxon>
        <taxon>Lythraceae</taxon>
        <taxon>Punica</taxon>
    </lineage>
</organism>
<dbReference type="Proteomes" id="UP000233551">
    <property type="component" value="Unassembled WGS sequence"/>
</dbReference>
<comment type="caution">
    <text evidence="2">The sequence shown here is derived from an EMBL/GenBank/DDBJ whole genome shotgun (WGS) entry which is preliminary data.</text>
</comment>
<name>A0A2I0IZM6_PUNGR</name>